<sequence>MVTACACISSTIAQQASPLFTLLSEKQTGIQFLNQVNEDDSLNVLRYEYLYNGAGVGIGDFNKDGLDDIYFSGNSTPGKLFINKGGFRFEDVTRSSGTAGNGTWATGVAVADVNGDGWPDIYVCHSGKYSDPAKLKNELFINQGVVNGQVKFTEQAAAFGLDAPGTQSTQAAFLDYDRDGDLDMFLVNHSNHTYNPFLNTRKVRSTPNMQFGNRLFRNNGISNGAAVFEDVTLQSGIVNHALNFGLSVTVSDFNGDGWPDMYTTSDYSEKDCLYINMGNGTFTEQLERSFAHISKYSMGADVADYNNDGLPDLFTLDMLPENNYRQKLLRGPDEYDQYHLLWDSGYYKQQMRNMLQLNRGQDEKGNLRFSEIGQFAGVSNTDWSWAGLFADFDNDGWKDLLVTNGYLRDFTNMDFLKYTVADAKIKAAQQGHQNFQTQALVKEMPANKVSNYIFRNNHDLSFSDKTREWGLMKPAVSNAAAYADFDNDGDLDLVICNNNEPAMLYRNNREQAGSNNFIRITCKGPAGNTMALGAKVKVITSGGLTQMQEINPVRGYQSTVSNQLNFGIPGTAQVQRVTVTWPDGTVSERGEAAAGQQLVFEHGKDVAAKGESTKPAAKIFTDVTRTSGIDFVHRENDFVDFKDEVLLPYMLSRKGPALAVADVNGDKLDDVFLGGAIGQAGVLYIQTAGSTFQRCTSQPWIADSSSEDVNAIFFDADNDGDPDLYVVSGGNEYGDQSPEYADRLYLNDGKGNFEKSTSAVPQMLSPKQAVAAGDYDHDGDLDLFVGGMSVPGFFPQAARSYLLRNDSKNGRVLFTEIMADAAPALQSPGMINDALWADTDGDNFPELFLAGDWMPLQCWKNENGTFRKQLISKNDTLSGLWSAIRAADLDDDGDLDFLLGNAGRNNQFKASASQPMTIVAGDFDNNGSTDPIFSYYIQGKSYPSPSRDELLDQIVPLRKKFIHYSDYANASINDIVPAAAFAKAQQVTCNQLSSGVLWNEGKSGFRFESLPSEAQLSCVNGFVVNDFDNDHKNEVFLAGNFEAYRVQLGQSDAGLGLLVKIDENKGFLPLTPMQAGNYAGGDIRRIAMVRSKDSNMVILAGNNQQPQILKINPR</sequence>
<dbReference type="SUPFAM" id="SSF69318">
    <property type="entry name" value="Integrin alpha N-terminal domain"/>
    <property type="match status" value="3"/>
</dbReference>
<dbReference type="Pfam" id="PF13517">
    <property type="entry name" value="FG-GAP_3"/>
    <property type="match status" value="5"/>
</dbReference>
<evidence type="ECO:0000313" key="5">
    <source>
        <dbReference type="EMBL" id="KIC95737.1"/>
    </source>
</evidence>
<dbReference type="Pfam" id="PF07593">
    <property type="entry name" value="UnbV_ASPIC"/>
    <property type="match status" value="1"/>
</dbReference>
<feature type="domain" description="ASPIC/UnbV" evidence="4">
    <location>
        <begin position="531"/>
        <end position="598"/>
    </location>
</feature>
<name>A0A0C1L6H1_9BACT</name>
<keyword evidence="3" id="KW-0325">Glycoprotein</keyword>
<dbReference type="InterPro" id="IPR011519">
    <property type="entry name" value="UnbV_ASPIC"/>
</dbReference>
<keyword evidence="2" id="KW-0677">Repeat</keyword>
<comment type="caution">
    <text evidence="5">The sequence shown here is derived from an EMBL/GenBank/DDBJ whole genome shotgun (WGS) entry which is preliminary data.</text>
</comment>
<evidence type="ECO:0000256" key="1">
    <source>
        <dbReference type="ARBA" id="ARBA00022729"/>
    </source>
</evidence>
<evidence type="ECO:0000313" key="6">
    <source>
        <dbReference type="Proteomes" id="UP000031408"/>
    </source>
</evidence>
<dbReference type="InterPro" id="IPR028994">
    <property type="entry name" value="Integrin_alpha_N"/>
</dbReference>
<dbReference type="Gene3D" id="2.130.10.130">
    <property type="entry name" value="Integrin alpha, N-terminal"/>
    <property type="match status" value="3"/>
</dbReference>
<dbReference type="Proteomes" id="UP000031408">
    <property type="component" value="Unassembled WGS sequence"/>
</dbReference>
<protein>
    <submittedName>
        <fullName evidence="5">RNA-binding protein</fullName>
    </submittedName>
</protein>
<dbReference type="InterPro" id="IPR013519">
    <property type="entry name" value="Int_alpha_beta-p"/>
</dbReference>
<dbReference type="PANTHER" id="PTHR16026">
    <property type="entry name" value="CARTILAGE ACIDIC PROTEIN 1"/>
    <property type="match status" value="1"/>
</dbReference>
<reference evidence="5 6" key="1">
    <citation type="submission" date="2014-11" db="EMBL/GenBank/DDBJ databases">
        <title>Genome sequence of Flavihumibacter solisilvae 3-3.</title>
        <authorList>
            <person name="Zhou G."/>
            <person name="Li M."/>
            <person name="Wang G."/>
        </authorList>
    </citation>
    <scope>NUCLEOTIDE SEQUENCE [LARGE SCALE GENOMIC DNA]</scope>
    <source>
        <strain evidence="5 6">3-3</strain>
    </source>
</reference>
<gene>
    <name evidence="5" type="ORF">OI18_05255</name>
</gene>
<dbReference type="PANTHER" id="PTHR16026:SF0">
    <property type="entry name" value="CARTILAGE ACIDIC PROTEIN 1"/>
    <property type="match status" value="1"/>
</dbReference>
<dbReference type="InterPro" id="IPR027039">
    <property type="entry name" value="Crtac1"/>
</dbReference>
<dbReference type="STRING" id="1349421.OI18_05255"/>
<evidence type="ECO:0000259" key="4">
    <source>
        <dbReference type="Pfam" id="PF07593"/>
    </source>
</evidence>
<organism evidence="5 6">
    <name type="scientific">Flavihumibacter solisilvae</name>
    <dbReference type="NCBI Taxonomy" id="1349421"/>
    <lineage>
        <taxon>Bacteria</taxon>
        <taxon>Pseudomonadati</taxon>
        <taxon>Bacteroidota</taxon>
        <taxon>Chitinophagia</taxon>
        <taxon>Chitinophagales</taxon>
        <taxon>Chitinophagaceae</taxon>
        <taxon>Flavihumibacter</taxon>
    </lineage>
</organism>
<accession>A0A0C1L6H1</accession>
<keyword evidence="6" id="KW-1185">Reference proteome</keyword>
<dbReference type="InterPro" id="IPR013517">
    <property type="entry name" value="FG-GAP"/>
</dbReference>
<evidence type="ECO:0000256" key="2">
    <source>
        <dbReference type="ARBA" id="ARBA00022737"/>
    </source>
</evidence>
<dbReference type="EMBL" id="JSVC01000005">
    <property type="protein sequence ID" value="KIC95737.1"/>
    <property type="molecule type" value="Genomic_DNA"/>
</dbReference>
<keyword evidence="1" id="KW-0732">Signal</keyword>
<dbReference type="SMART" id="SM00191">
    <property type="entry name" value="Int_alpha"/>
    <property type="match status" value="4"/>
</dbReference>
<proteinExistence type="predicted"/>
<evidence type="ECO:0000256" key="3">
    <source>
        <dbReference type="ARBA" id="ARBA00023180"/>
    </source>
</evidence>
<dbReference type="AlphaFoldDB" id="A0A0C1L6H1"/>